<keyword evidence="1" id="KW-0812">Transmembrane</keyword>
<dbReference type="Proteomes" id="UP000627521">
    <property type="component" value="Unassembled WGS sequence"/>
</dbReference>
<sequence>MKNSLIILFCLIIVNCFSQDLEESIYVATETFNTNRTAETFSILIKNEADFLSKLKTKDEYFAYLFLLVNKADYLYRNNQQSKAITTYEAALDIYNKHQLNKTFVYDITEYCLKPLGILYNKVGDYTNAENTIKHYIFLAEQQNNIPHRISGAINLANLYYTIGKYNSAINIAKNGLAIKGASTLQKQTLQSIINISTMQIKDAIVPETQKDIDSKYHLALKNKDYKAALYYFKTKYLHTKQDTLTARTKAKLHFEEAQLHYKLNDLKSTALKLQLALKALLPNYNPDALPNKETLYPENTFIDIFDLLARLQSNYNNALACYNLSFYVSNLLTKNLSSQESKLINLYANRKRSESSITLLFDAFQTTKDTTLIKEAFIYAEKNKAAVLKEIIGKKSLLKRHPTDSFLIKEMSLLKQQEHLTNLLIKAQYQQKVKEIDKTSQALTSVSITLKQLKTKINNKYPDASETEISVKKLQQKLNQDQAVLVEYFYGEHFVYQFIISATAISLNSIKRDSVFNTSINNYIGYFENSSVINNNISQFTNDAFKLYKTLLLDKTSEFKNVVIITDGFLNFIPFESLLTQNTNSKNYSKMPFVVNNQVLAYNTSALFYLNASEFKYIDSVLGVFPVFDNSNAKLTFSLDEAESINRETNAKFLMHQAATKNDALLQAKNYGVLHLSTHANSGTFTIPANIDFIDQKLYLNDLYSLDLNNQLVVLSACETGVGKLQKGEGSMNLARGFQYAGVENILFSLWKINDLSTSQLMASFYKNYSQTQSPFLANRLSKLDYLSNQSISNVKKSPYYWSTFIYYGHLTAKTPNSNLKYIIFAFIGLGIALLLWIIILKHKNGSNA</sequence>
<keyword evidence="1" id="KW-1133">Transmembrane helix</keyword>
<protein>
    <submittedName>
        <fullName evidence="3">CHAT domain-containing protein</fullName>
    </submittedName>
</protein>
<dbReference type="EMBL" id="JACXXH010000002">
    <property type="protein sequence ID" value="MBD3862776.1"/>
    <property type="molecule type" value="Genomic_DNA"/>
</dbReference>
<evidence type="ECO:0000313" key="3">
    <source>
        <dbReference type="EMBL" id="MBD3862776.1"/>
    </source>
</evidence>
<dbReference type="InterPro" id="IPR024983">
    <property type="entry name" value="CHAT_dom"/>
</dbReference>
<accession>A0ABR8LRC5</accession>
<dbReference type="Pfam" id="PF12770">
    <property type="entry name" value="CHAT"/>
    <property type="match status" value="1"/>
</dbReference>
<reference evidence="3 4" key="1">
    <citation type="submission" date="2020-09" db="EMBL/GenBank/DDBJ databases">
        <title>Bacillus nautilus sp. nov., Chryseoglobus crepusculi sp. nov, and Psychrobacter noctis sp. nov., isolated from deep-sea sponges from the equatorial Atlantic.</title>
        <authorList>
            <person name="Stennett H.L."/>
            <person name="Williams S.E."/>
        </authorList>
    </citation>
    <scope>NUCLEOTIDE SEQUENCE [LARGE SCALE GENOMIC DNA]</scope>
    <source>
        <strain evidence="3 4">28M-24</strain>
    </source>
</reference>
<evidence type="ECO:0000259" key="2">
    <source>
        <dbReference type="Pfam" id="PF12770"/>
    </source>
</evidence>
<evidence type="ECO:0000256" key="1">
    <source>
        <dbReference type="SAM" id="Phobius"/>
    </source>
</evidence>
<gene>
    <name evidence="3" type="ORF">IEG06_04885</name>
</gene>
<organism evidence="3 4">
    <name type="scientific">Olleya marilimosa</name>
    <dbReference type="NCBI Taxonomy" id="272164"/>
    <lineage>
        <taxon>Bacteria</taxon>
        <taxon>Pseudomonadati</taxon>
        <taxon>Bacteroidota</taxon>
        <taxon>Flavobacteriia</taxon>
        <taxon>Flavobacteriales</taxon>
        <taxon>Flavobacteriaceae</taxon>
    </lineage>
</organism>
<dbReference type="InterPro" id="IPR011990">
    <property type="entry name" value="TPR-like_helical_dom_sf"/>
</dbReference>
<dbReference type="Gene3D" id="1.25.40.10">
    <property type="entry name" value="Tetratricopeptide repeat domain"/>
    <property type="match status" value="1"/>
</dbReference>
<feature type="domain" description="CHAT" evidence="2">
    <location>
        <begin position="547"/>
        <end position="810"/>
    </location>
</feature>
<proteinExistence type="predicted"/>
<keyword evidence="1" id="KW-0472">Membrane</keyword>
<comment type="caution">
    <text evidence="3">The sequence shown here is derived from an EMBL/GenBank/DDBJ whole genome shotgun (WGS) entry which is preliminary data.</text>
</comment>
<dbReference type="SUPFAM" id="SSF48452">
    <property type="entry name" value="TPR-like"/>
    <property type="match status" value="1"/>
</dbReference>
<dbReference type="RefSeq" id="WP_191101061.1">
    <property type="nucleotide sequence ID" value="NZ_JACXXH010000002.1"/>
</dbReference>
<dbReference type="PANTHER" id="PTHR10098">
    <property type="entry name" value="RAPSYN-RELATED"/>
    <property type="match status" value="1"/>
</dbReference>
<keyword evidence="4" id="KW-1185">Reference proteome</keyword>
<name>A0ABR8LRC5_9FLAO</name>
<evidence type="ECO:0000313" key="4">
    <source>
        <dbReference type="Proteomes" id="UP000627521"/>
    </source>
</evidence>
<feature type="transmembrane region" description="Helical" evidence="1">
    <location>
        <begin position="823"/>
        <end position="842"/>
    </location>
</feature>